<keyword evidence="4" id="KW-0472">Membrane</keyword>
<evidence type="ECO:0000313" key="6">
    <source>
        <dbReference type="Proteomes" id="UP001430149"/>
    </source>
</evidence>
<organism evidence="5 6">
    <name type="scientific">Dyella flava</name>
    <dbReference type="NCBI Taxonomy" id="1920170"/>
    <lineage>
        <taxon>Bacteria</taxon>
        <taxon>Pseudomonadati</taxon>
        <taxon>Pseudomonadota</taxon>
        <taxon>Gammaproteobacteria</taxon>
        <taxon>Lysobacterales</taxon>
        <taxon>Rhodanobacteraceae</taxon>
        <taxon>Dyella</taxon>
    </lineage>
</organism>
<evidence type="ECO:0000256" key="3">
    <source>
        <dbReference type="RuleBase" id="RU000389"/>
    </source>
</evidence>
<comment type="caution">
    <text evidence="5">The sequence shown here is derived from an EMBL/GenBank/DDBJ whole genome shotgun (WGS) entry which is preliminary data.</text>
</comment>
<dbReference type="Gene3D" id="3.30.700.10">
    <property type="entry name" value="Glycoprotein, Type 4 Pilin"/>
    <property type="match status" value="1"/>
</dbReference>
<dbReference type="PROSITE" id="PS00409">
    <property type="entry name" value="PROKAR_NTER_METHYL"/>
    <property type="match status" value="1"/>
</dbReference>
<keyword evidence="4" id="KW-0812">Transmembrane</keyword>
<dbReference type="Pfam" id="PF07963">
    <property type="entry name" value="N_methyl"/>
    <property type="match status" value="1"/>
</dbReference>
<dbReference type="EMBL" id="JADIKE010000038">
    <property type="protein sequence ID" value="MBM7127305.1"/>
    <property type="molecule type" value="Genomic_DNA"/>
</dbReference>
<dbReference type="InterPro" id="IPR045584">
    <property type="entry name" value="Pilin-like"/>
</dbReference>
<dbReference type="RefSeq" id="WP_204683811.1">
    <property type="nucleotide sequence ID" value="NZ_BSNR01000019.1"/>
</dbReference>
<accession>A0ABS2K7W8</accession>
<evidence type="ECO:0000256" key="1">
    <source>
        <dbReference type="ARBA" id="ARBA00005233"/>
    </source>
</evidence>
<protein>
    <submittedName>
        <fullName evidence="5">Pilin</fullName>
    </submittedName>
</protein>
<dbReference type="Pfam" id="PF00114">
    <property type="entry name" value="Pilin"/>
    <property type="match status" value="1"/>
</dbReference>
<evidence type="ECO:0000313" key="5">
    <source>
        <dbReference type="EMBL" id="MBM7127305.1"/>
    </source>
</evidence>
<dbReference type="PANTHER" id="PTHR30093:SF34">
    <property type="entry name" value="PREPILIN PEPTIDASE-DEPENDENT PROTEIN D"/>
    <property type="match status" value="1"/>
</dbReference>
<evidence type="ECO:0000256" key="2">
    <source>
        <dbReference type="ARBA" id="ARBA00022481"/>
    </source>
</evidence>
<dbReference type="NCBIfam" id="TIGR02532">
    <property type="entry name" value="IV_pilin_GFxxxE"/>
    <property type="match status" value="1"/>
</dbReference>
<name>A0ABS2K7W8_9GAMM</name>
<keyword evidence="6" id="KW-1185">Reference proteome</keyword>
<comment type="similarity">
    <text evidence="1 3">Belongs to the N-Me-Phe pilin family.</text>
</comment>
<feature type="transmembrane region" description="Helical" evidence="4">
    <location>
        <begin position="12"/>
        <end position="36"/>
    </location>
</feature>
<dbReference type="InterPro" id="IPR001082">
    <property type="entry name" value="Pilin"/>
</dbReference>
<dbReference type="PANTHER" id="PTHR30093">
    <property type="entry name" value="GENERAL SECRETION PATHWAY PROTEIN G"/>
    <property type="match status" value="1"/>
</dbReference>
<keyword evidence="2" id="KW-0488">Methylation</keyword>
<dbReference type="InterPro" id="IPR012902">
    <property type="entry name" value="N_methyl_site"/>
</dbReference>
<keyword evidence="3" id="KW-0281">Fimbrium</keyword>
<evidence type="ECO:0000256" key="4">
    <source>
        <dbReference type="SAM" id="Phobius"/>
    </source>
</evidence>
<reference evidence="5" key="1">
    <citation type="submission" date="2020-10" db="EMBL/GenBank/DDBJ databases">
        <title>Phylogeny of dyella-like bacteria.</title>
        <authorList>
            <person name="Fu J."/>
        </authorList>
    </citation>
    <scope>NUCLEOTIDE SEQUENCE</scope>
    <source>
        <strain evidence="5">DHOC52</strain>
    </source>
</reference>
<keyword evidence="4" id="KW-1133">Transmembrane helix</keyword>
<dbReference type="Proteomes" id="UP001430149">
    <property type="component" value="Unassembled WGS sequence"/>
</dbReference>
<proteinExistence type="inferred from homology"/>
<sequence>MKQLSQTCRTAGFTLIELMITVAIIAILAAIAIPAYENYVIRSQIAEGFTLASGSEAALAEFYANTGHFPSTQASAGLPNDNQISGNYVSHVNATENPGMILVHFDNSGSQHANPAIAGLQMGLSAIVSEGSISWSCTNTNITATALLTYMPTNCR</sequence>
<dbReference type="SUPFAM" id="SSF54523">
    <property type="entry name" value="Pili subunits"/>
    <property type="match status" value="1"/>
</dbReference>
<gene>
    <name evidence="5" type="ORF">ISP19_18175</name>
</gene>